<protein>
    <submittedName>
        <fullName evidence="3">Uncharacterized protein</fullName>
    </submittedName>
</protein>
<gene>
    <name evidence="3" type="ORF">BDV28DRAFT_148312</name>
</gene>
<evidence type="ECO:0000256" key="1">
    <source>
        <dbReference type="SAM" id="MobiDB-lite"/>
    </source>
</evidence>
<accession>A0A5N6Z679</accession>
<sequence>MKTGIIPILITVFLSASQTVAVPPPDNEGGQRTFRFIQVDPGARRESNNDRQVSQSLANFPDYRTLSTVTSNRRYIYGSCRKARNARTAMCKVREGGKRWNVKCADRCTQGGCIIDTKRDTEVGHPPIAKCSDIPPRGANENAPSGSSPR</sequence>
<reference evidence="4" key="1">
    <citation type="submission" date="2019-04" db="EMBL/GenBank/DDBJ databases">
        <title>Friends and foes A comparative genomics studyof 23 Aspergillus species from section Flavi.</title>
        <authorList>
            <consortium name="DOE Joint Genome Institute"/>
            <person name="Kjaerbolling I."/>
            <person name="Vesth T."/>
            <person name="Frisvad J.C."/>
            <person name="Nybo J.L."/>
            <person name="Theobald S."/>
            <person name="Kildgaard S."/>
            <person name="Isbrandt T."/>
            <person name="Kuo A."/>
            <person name="Sato A."/>
            <person name="Lyhne E.K."/>
            <person name="Kogle M.E."/>
            <person name="Wiebenga A."/>
            <person name="Kun R.S."/>
            <person name="Lubbers R.J."/>
            <person name="Makela M.R."/>
            <person name="Barry K."/>
            <person name="Chovatia M."/>
            <person name="Clum A."/>
            <person name="Daum C."/>
            <person name="Haridas S."/>
            <person name="He G."/>
            <person name="LaButti K."/>
            <person name="Lipzen A."/>
            <person name="Mondo S."/>
            <person name="Riley R."/>
            <person name="Salamov A."/>
            <person name="Simmons B.A."/>
            <person name="Magnuson J.K."/>
            <person name="Henrissat B."/>
            <person name="Mortensen U.H."/>
            <person name="Larsen T.O."/>
            <person name="Devries R.P."/>
            <person name="Grigoriev I.V."/>
            <person name="Machida M."/>
            <person name="Baker S.E."/>
            <person name="Andersen M.R."/>
        </authorList>
    </citation>
    <scope>NUCLEOTIDE SEQUENCE [LARGE SCALE GENOMIC DNA]</scope>
    <source>
        <strain evidence="4">CBS 553.77</strain>
    </source>
</reference>
<feature type="region of interest" description="Disordered" evidence="1">
    <location>
        <begin position="122"/>
        <end position="150"/>
    </location>
</feature>
<dbReference type="EMBL" id="ML739105">
    <property type="protein sequence ID" value="KAE8353187.1"/>
    <property type="molecule type" value="Genomic_DNA"/>
</dbReference>
<evidence type="ECO:0000313" key="4">
    <source>
        <dbReference type="Proteomes" id="UP000327118"/>
    </source>
</evidence>
<feature type="signal peptide" evidence="2">
    <location>
        <begin position="1"/>
        <end position="21"/>
    </location>
</feature>
<evidence type="ECO:0000313" key="3">
    <source>
        <dbReference type="EMBL" id="KAE8353187.1"/>
    </source>
</evidence>
<evidence type="ECO:0000256" key="2">
    <source>
        <dbReference type="SAM" id="SignalP"/>
    </source>
</evidence>
<organism evidence="3 4">
    <name type="scientific">Aspergillus coremiiformis</name>
    <dbReference type="NCBI Taxonomy" id="138285"/>
    <lineage>
        <taxon>Eukaryota</taxon>
        <taxon>Fungi</taxon>
        <taxon>Dikarya</taxon>
        <taxon>Ascomycota</taxon>
        <taxon>Pezizomycotina</taxon>
        <taxon>Eurotiomycetes</taxon>
        <taxon>Eurotiomycetidae</taxon>
        <taxon>Eurotiales</taxon>
        <taxon>Aspergillaceae</taxon>
        <taxon>Aspergillus</taxon>
        <taxon>Aspergillus subgen. Circumdati</taxon>
    </lineage>
</organism>
<dbReference type="AlphaFoldDB" id="A0A5N6Z679"/>
<feature type="chain" id="PRO_5025031087" evidence="2">
    <location>
        <begin position="22"/>
        <end position="150"/>
    </location>
</feature>
<proteinExistence type="predicted"/>
<name>A0A5N6Z679_9EURO</name>
<keyword evidence="4" id="KW-1185">Reference proteome</keyword>
<dbReference type="Proteomes" id="UP000327118">
    <property type="component" value="Unassembled WGS sequence"/>
</dbReference>
<keyword evidence="2" id="KW-0732">Signal</keyword>